<evidence type="ECO:0000256" key="3">
    <source>
        <dbReference type="PIRSR" id="PIRSR640198-3"/>
    </source>
</evidence>
<dbReference type="InterPro" id="IPR036597">
    <property type="entry name" value="Fido-like_dom_sf"/>
</dbReference>
<feature type="active site" evidence="1">
    <location>
        <position position="154"/>
    </location>
</feature>
<gene>
    <name evidence="5" type="ORF">HF854_09280</name>
</gene>
<comment type="caution">
    <text evidence="5">The sequence shown here is derived from an EMBL/GenBank/DDBJ whole genome shotgun (WGS) entry which is preliminary data.</text>
</comment>
<reference evidence="5 6" key="1">
    <citation type="submission" date="2020-04" db="EMBL/GenBank/DDBJ databases">
        <authorList>
            <person name="Hitch T.C.A."/>
            <person name="Wylensek D."/>
            <person name="Clavel T."/>
        </authorList>
    </citation>
    <scope>NUCLEOTIDE SEQUENCE [LARGE SCALE GENOMIC DNA]</scope>
    <source>
        <strain evidence="5 6">PG-251-APC-1</strain>
    </source>
</reference>
<feature type="binding site" evidence="2">
    <location>
        <begin position="158"/>
        <end position="165"/>
    </location>
    <ligand>
        <name>ATP</name>
        <dbReference type="ChEBI" id="CHEBI:30616"/>
    </ligand>
</feature>
<accession>A0A848CBT7</accession>
<evidence type="ECO:0000259" key="4">
    <source>
        <dbReference type="PROSITE" id="PS51459"/>
    </source>
</evidence>
<dbReference type="SUPFAM" id="SSF140931">
    <property type="entry name" value="Fic-like"/>
    <property type="match status" value="1"/>
</dbReference>
<feature type="site" description="Important for autoinhibition of adenylyltransferase activity" evidence="3">
    <location>
        <position position="23"/>
    </location>
</feature>
<keyword evidence="2" id="KW-0547">Nucleotide-binding</keyword>
<organism evidence="5 6">
    <name type="scientific">Desulfovibrio piger</name>
    <dbReference type="NCBI Taxonomy" id="901"/>
    <lineage>
        <taxon>Bacteria</taxon>
        <taxon>Pseudomonadati</taxon>
        <taxon>Thermodesulfobacteriota</taxon>
        <taxon>Desulfovibrionia</taxon>
        <taxon>Desulfovibrionales</taxon>
        <taxon>Desulfovibrionaceae</taxon>
        <taxon>Desulfovibrio</taxon>
    </lineage>
</organism>
<dbReference type="GO" id="GO:0005524">
    <property type="term" value="F:ATP binding"/>
    <property type="evidence" value="ECO:0007669"/>
    <property type="project" value="UniProtKB-KW"/>
</dbReference>
<proteinExistence type="predicted"/>
<dbReference type="Gene3D" id="1.10.3290.10">
    <property type="entry name" value="Fido-like domain"/>
    <property type="match status" value="1"/>
</dbReference>
<evidence type="ECO:0000256" key="1">
    <source>
        <dbReference type="PIRSR" id="PIRSR640198-1"/>
    </source>
</evidence>
<dbReference type="InterPro" id="IPR040198">
    <property type="entry name" value="Fido_containing"/>
</dbReference>
<dbReference type="PROSITE" id="PS51459">
    <property type="entry name" value="FIDO"/>
    <property type="match status" value="1"/>
</dbReference>
<dbReference type="AlphaFoldDB" id="A0A848CBT7"/>
<dbReference type="PANTHER" id="PTHR13504">
    <property type="entry name" value="FIDO DOMAIN-CONTAINING PROTEIN DDB_G0283145"/>
    <property type="match status" value="1"/>
</dbReference>
<name>A0A848CBT7_9BACT</name>
<evidence type="ECO:0000313" key="5">
    <source>
        <dbReference type="EMBL" id="NME52702.1"/>
    </source>
</evidence>
<dbReference type="Pfam" id="PF02661">
    <property type="entry name" value="Fic"/>
    <property type="match status" value="1"/>
</dbReference>
<dbReference type="EMBL" id="JABAFY010000037">
    <property type="protein sequence ID" value="NME52702.1"/>
    <property type="molecule type" value="Genomic_DNA"/>
</dbReference>
<keyword evidence="2" id="KW-0067">ATP-binding</keyword>
<dbReference type="Proteomes" id="UP000522333">
    <property type="component" value="Unassembled WGS sequence"/>
</dbReference>
<protein>
    <submittedName>
        <fullName evidence="5">Fic family protein</fullName>
    </submittedName>
</protein>
<dbReference type="PANTHER" id="PTHR13504:SF38">
    <property type="entry name" value="FIDO DOMAIN-CONTAINING PROTEIN"/>
    <property type="match status" value="1"/>
</dbReference>
<feature type="domain" description="Fido" evidence="4">
    <location>
        <begin position="74"/>
        <end position="224"/>
    </location>
</feature>
<evidence type="ECO:0000313" key="6">
    <source>
        <dbReference type="Proteomes" id="UP000522333"/>
    </source>
</evidence>
<dbReference type="InterPro" id="IPR003812">
    <property type="entry name" value="Fido"/>
</dbReference>
<feature type="binding site" evidence="2">
    <location>
        <begin position="190"/>
        <end position="191"/>
    </location>
    <ligand>
        <name>ATP</name>
        <dbReference type="ChEBI" id="CHEBI:30616"/>
    </ligand>
</feature>
<evidence type="ECO:0000256" key="2">
    <source>
        <dbReference type="PIRSR" id="PIRSR640198-2"/>
    </source>
</evidence>
<sequence>MHISGGIYNRVQIDLAYNSNRIEGSMLTHEQTRYIFETNTIGIADSAVNVDDIIETVNHFRCFDFIIDNALSSLNQKSIKLLHKILKSGTSISKKDWFSVDDYKKIPNEVGGRMTTAPEKVRQEMATLIKRYGRSANKSLEDILAFHVAFERIHPFQDGNGRVGRLIMFKECLRCGITPFIVGDDLKLYYYRGLSEWDDMPGYLIDTCLTAQDRFKKILDYFKIAC</sequence>